<sequence length="170" mass="19221">MNDDELISRRKKQNADRVRAYRKRKKDLGAMPSTSTVQSAGVKLVAKASQWRKIGTRGRRKGRYTLNLRITSFAANSERQTFVPTNNELVIALHKQTTPARARPDNAGPNRRLQRSGVYGAASHGERRPPVAGGHSFRILSLSSYNGYGPRARLPKLLLGTRLWRIIKWF</sequence>
<comment type="caution">
    <text evidence="1">The sequence shown here is derived from an EMBL/GenBank/DDBJ whole genome shotgun (WGS) entry which is preliminary data.</text>
</comment>
<accession>A0A4C1UA15</accession>
<dbReference type="OrthoDB" id="7512256at2759"/>
<evidence type="ECO:0000313" key="2">
    <source>
        <dbReference type="Proteomes" id="UP000299102"/>
    </source>
</evidence>
<dbReference type="EMBL" id="BGZK01000149">
    <property type="protein sequence ID" value="GBP23283.1"/>
    <property type="molecule type" value="Genomic_DNA"/>
</dbReference>
<keyword evidence="2" id="KW-1185">Reference proteome</keyword>
<name>A0A4C1UA15_EUMVA</name>
<gene>
    <name evidence="1" type="ORF">EVAR_75996_1</name>
</gene>
<dbReference type="Proteomes" id="UP000299102">
    <property type="component" value="Unassembled WGS sequence"/>
</dbReference>
<proteinExistence type="predicted"/>
<protein>
    <submittedName>
        <fullName evidence="1">Uncharacterized protein</fullName>
    </submittedName>
</protein>
<reference evidence="1 2" key="1">
    <citation type="journal article" date="2019" name="Commun. Biol.">
        <title>The bagworm genome reveals a unique fibroin gene that provides high tensile strength.</title>
        <authorList>
            <person name="Kono N."/>
            <person name="Nakamura H."/>
            <person name="Ohtoshi R."/>
            <person name="Tomita M."/>
            <person name="Numata K."/>
            <person name="Arakawa K."/>
        </authorList>
    </citation>
    <scope>NUCLEOTIDE SEQUENCE [LARGE SCALE GENOMIC DNA]</scope>
</reference>
<evidence type="ECO:0000313" key="1">
    <source>
        <dbReference type="EMBL" id="GBP23283.1"/>
    </source>
</evidence>
<dbReference type="AlphaFoldDB" id="A0A4C1UA15"/>
<organism evidence="1 2">
    <name type="scientific">Eumeta variegata</name>
    <name type="common">Bagworm moth</name>
    <name type="synonym">Eumeta japonica</name>
    <dbReference type="NCBI Taxonomy" id="151549"/>
    <lineage>
        <taxon>Eukaryota</taxon>
        <taxon>Metazoa</taxon>
        <taxon>Ecdysozoa</taxon>
        <taxon>Arthropoda</taxon>
        <taxon>Hexapoda</taxon>
        <taxon>Insecta</taxon>
        <taxon>Pterygota</taxon>
        <taxon>Neoptera</taxon>
        <taxon>Endopterygota</taxon>
        <taxon>Lepidoptera</taxon>
        <taxon>Glossata</taxon>
        <taxon>Ditrysia</taxon>
        <taxon>Tineoidea</taxon>
        <taxon>Psychidae</taxon>
        <taxon>Oiketicinae</taxon>
        <taxon>Eumeta</taxon>
    </lineage>
</organism>